<protein>
    <recommendedName>
        <fullName evidence="3">ATP synthase complex subunit H-domain-containing protein</fullName>
    </recommendedName>
</protein>
<organism evidence="1 2">
    <name type="scientific">Marasmiellus scandens</name>
    <dbReference type="NCBI Taxonomy" id="2682957"/>
    <lineage>
        <taxon>Eukaryota</taxon>
        <taxon>Fungi</taxon>
        <taxon>Dikarya</taxon>
        <taxon>Basidiomycota</taxon>
        <taxon>Agaricomycotina</taxon>
        <taxon>Agaricomycetes</taxon>
        <taxon>Agaricomycetidae</taxon>
        <taxon>Agaricales</taxon>
        <taxon>Marasmiineae</taxon>
        <taxon>Omphalotaceae</taxon>
        <taxon>Marasmiellus</taxon>
    </lineage>
</organism>
<dbReference type="Pfam" id="PF10775">
    <property type="entry name" value="ATP_sub_h"/>
    <property type="match status" value="1"/>
</dbReference>
<name>A0ABR1IYJ6_9AGAR</name>
<dbReference type="Proteomes" id="UP001498398">
    <property type="component" value="Unassembled WGS sequence"/>
</dbReference>
<dbReference type="PANTHER" id="PTHR28207">
    <property type="entry name" value="ATP SYNTHASE SUBUNIT H, MITOCHONDRIAL"/>
    <property type="match status" value="1"/>
</dbReference>
<dbReference type="EMBL" id="JBANRG010000054">
    <property type="protein sequence ID" value="KAK7443549.1"/>
    <property type="molecule type" value="Genomic_DNA"/>
</dbReference>
<evidence type="ECO:0000313" key="1">
    <source>
        <dbReference type="EMBL" id="KAK7443549.1"/>
    </source>
</evidence>
<evidence type="ECO:0000313" key="2">
    <source>
        <dbReference type="Proteomes" id="UP001498398"/>
    </source>
</evidence>
<reference evidence="1 2" key="1">
    <citation type="submission" date="2024-01" db="EMBL/GenBank/DDBJ databases">
        <title>A draft genome for the cacao thread blight pathogen Marasmiellus scandens.</title>
        <authorList>
            <person name="Baruah I.K."/>
            <person name="Leung J."/>
            <person name="Bukari Y."/>
            <person name="Amoako-Attah I."/>
            <person name="Meinhardt L.W."/>
            <person name="Bailey B.A."/>
            <person name="Cohen S.P."/>
        </authorList>
    </citation>
    <scope>NUCLEOTIDE SEQUENCE [LARGE SCALE GENOMIC DNA]</scope>
    <source>
        <strain evidence="1 2">GH-19</strain>
    </source>
</reference>
<accession>A0ABR1IYJ6</accession>
<sequence>MFRRAAQNATRARFFSASAVSRKDLVQDLYLKELKTYKPAPAAKDAHVGVVKNFSSPSAPKPPTLPSDIAAELSAYEASEPALATADATQATTTSAEGVSGADAFLEFMEQDLPKRDAHHH</sequence>
<comment type="caution">
    <text evidence="1">The sequence shown here is derived from an EMBL/GenBank/DDBJ whole genome shotgun (WGS) entry which is preliminary data.</text>
</comment>
<proteinExistence type="predicted"/>
<dbReference type="InterPro" id="IPR019711">
    <property type="entry name" value="ATP_synth_F0_suH"/>
</dbReference>
<gene>
    <name evidence="1" type="ORF">VKT23_015722</name>
</gene>
<evidence type="ECO:0008006" key="3">
    <source>
        <dbReference type="Google" id="ProtNLM"/>
    </source>
</evidence>
<dbReference type="PANTHER" id="PTHR28207:SF1">
    <property type="entry name" value="ATP SYNTHASE SUBUNIT H, MITOCHONDRIAL"/>
    <property type="match status" value="1"/>
</dbReference>
<keyword evidence="2" id="KW-1185">Reference proteome</keyword>